<dbReference type="InterPro" id="IPR025048">
    <property type="entry name" value="DUF3987"/>
</dbReference>
<dbReference type="Proteomes" id="UP000678393">
    <property type="component" value="Unassembled WGS sequence"/>
</dbReference>
<feature type="compositionally biased region" description="Polar residues" evidence="1">
    <location>
        <begin position="35"/>
        <end position="55"/>
    </location>
</feature>
<feature type="region of interest" description="Disordered" evidence="1">
    <location>
        <begin position="175"/>
        <end position="197"/>
    </location>
</feature>
<feature type="region of interest" description="Disordered" evidence="1">
    <location>
        <begin position="479"/>
        <end position="538"/>
    </location>
</feature>
<feature type="compositionally biased region" description="Polar residues" evidence="1">
    <location>
        <begin position="735"/>
        <end position="744"/>
    </location>
</feature>
<evidence type="ECO:0000313" key="2">
    <source>
        <dbReference type="EMBL" id="CAG5126911.1"/>
    </source>
</evidence>
<protein>
    <submittedName>
        <fullName evidence="2">Uncharacterized protein</fullName>
    </submittedName>
</protein>
<keyword evidence="3" id="KW-1185">Reference proteome</keyword>
<feature type="region of interest" description="Disordered" evidence="1">
    <location>
        <begin position="697"/>
        <end position="744"/>
    </location>
</feature>
<proteinExistence type="predicted"/>
<dbReference type="AlphaFoldDB" id="A0A8S3ZJ63"/>
<feature type="region of interest" description="Disordered" evidence="1">
    <location>
        <begin position="22"/>
        <end position="55"/>
    </location>
</feature>
<accession>A0A8S3ZJ63</accession>
<feature type="compositionally biased region" description="Polar residues" evidence="1">
    <location>
        <begin position="697"/>
        <end position="712"/>
    </location>
</feature>
<name>A0A8S3ZJ63_9EUPU</name>
<dbReference type="OrthoDB" id="6124683at2759"/>
<dbReference type="Pfam" id="PF13148">
    <property type="entry name" value="DUF3987"/>
    <property type="match status" value="1"/>
</dbReference>
<evidence type="ECO:0000256" key="1">
    <source>
        <dbReference type="SAM" id="MobiDB-lite"/>
    </source>
</evidence>
<feature type="compositionally biased region" description="Low complexity" evidence="1">
    <location>
        <begin position="507"/>
        <end position="526"/>
    </location>
</feature>
<sequence length="744" mass="81353">MAGYDPRMMFQVHSGMHPAVLNSVAPRYPHPGPSGPSTQPAGGSQNRQGPPTWENTYRTAQNISFPDPKTACGERVGEFVEDLARGIGCPVEYVLVPLLPCGLLGSNTTIRVHRAWTEPPIVWSMVGASSGSRRSAVIRQILAPLLSLQAERNKDSTAGTSDDVITTSLSYVNGFDNSSDEENEKPMKRGGGNCAPPNRALYSGSNLTLASLSEMLLRNNGHAFSLTENVQNLHEVLGLTQPVISPKLTSVLEDLYEGLPVVAVDNGKVTTNFGSNFNHGGFTSPEYIVTLMVKSPAWLSARLLLSCPQADDMKGVFGEPSTEMEAPELEHIFAILLEQHREKQKYVFSSEAVQELSKFFEEEWSTVLNQLDQNEHEGIIGKSMGQIVRLCGILKALDNSILIAGSSQVRFIDWDWSIKANTVANAITLGKYFLEQKLAMTFMVATGFFSHASESFMDNSINDSNNQATTLPQTALQDSQDGFRSNSFSNSKTSVSHTPSPLPPAVTRSSQDLNSSTSSQQTPNSSFNLPKQPGDVDFNNLPHTMTTVEEDVSEMMQALDFVHFSKTQFVAVHGRRIKRLLECYDDGHGVSATTAAQKSITPPVRIEGTNNRHPAWASALFFQKVAELELGTAEQGRHPTNRKVCWRFKRKPVSQLSEKDFQLLYYLRVEMEKYSQFGSGSFNPSLIVNSGLITLPSSNSPGPHPQSSTLGADSSPRIGSLDDDSNSQSSPQNSGTPNVKNEVF</sequence>
<gene>
    <name evidence="2" type="ORF">CUNI_LOCUS12469</name>
</gene>
<reference evidence="2" key="1">
    <citation type="submission" date="2021-04" db="EMBL/GenBank/DDBJ databases">
        <authorList>
            <consortium name="Molecular Ecology Group"/>
        </authorList>
    </citation>
    <scope>NUCLEOTIDE SEQUENCE</scope>
</reference>
<comment type="caution">
    <text evidence="2">The sequence shown here is derived from an EMBL/GenBank/DDBJ whole genome shotgun (WGS) entry which is preliminary data.</text>
</comment>
<evidence type="ECO:0000313" key="3">
    <source>
        <dbReference type="Proteomes" id="UP000678393"/>
    </source>
</evidence>
<dbReference type="EMBL" id="CAJHNH020002494">
    <property type="protein sequence ID" value="CAG5126911.1"/>
    <property type="molecule type" value="Genomic_DNA"/>
</dbReference>
<organism evidence="2 3">
    <name type="scientific">Candidula unifasciata</name>
    <dbReference type="NCBI Taxonomy" id="100452"/>
    <lineage>
        <taxon>Eukaryota</taxon>
        <taxon>Metazoa</taxon>
        <taxon>Spiralia</taxon>
        <taxon>Lophotrochozoa</taxon>
        <taxon>Mollusca</taxon>
        <taxon>Gastropoda</taxon>
        <taxon>Heterobranchia</taxon>
        <taxon>Euthyneura</taxon>
        <taxon>Panpulmonata</taxon>
        <taxon>Eupulmonata</taxon>
        <taxon>Stylommatophora</taxon>
        <taxon>Helicina</taxon>
        <taxon>Helicoidea</taxon>
        <taxon>Geomitridae</taxon>
        <taxon>Candidula</taxon>
    </lineage>
</organism>
<feature type="compositionally biased region" description="Low complexity" evidence="1">
    <location>
        <begin position="485"/>
        <end position="496"/>
    </location>
</feature>